<protein>
    <submittedName>
        <fullName evidence="1">Uncharacterized protein</fullName>
    </submittedName>
</protein>
<dbReference type="InterPro" id="IPR012340">
    <property type="entry name" value="NA-bd_OB-fold"/>
</dbReference>
<name>A0A9P1E6V0_CUSEU</name>
<dbReference type="AlphaFoldDB" id="A0A9P1E6V0"/>
<comment type="caution">
    <text evidence="1">The sequence shown here is derived from an EMBL/GenBank/DDBJ whole genome shotgun (WGS) entry which is preliminary data.</text>
</comment>
<reference evidence="1" key="1">
    <citation type="submission" date="2022-07" db="EMBL/GenBank/DDBJ databases">
        <authorList>
            <person name="Macas J."/>
            <person name="Novak P."/>
            <person name="Neumann P."/>
        </authorList>
    </citation>
    <scope>NUCLEOTIDE SEQUENCE</scope>
</reference>
<evidence type="ECO:0000313" key="2">
    <source>
        <dbReference type="Proteomes" id="UP001152484"/>
    </source>
</evidence>
<dbReference type="EMBL" id="CAMAPE010000017">
    <property type="protein sequence ID" value="CAH9083594.1"/>
    <property type="molecule type" value="Genomic_DNA"/>
</dbReference>
<dbReference type="Proteomes" id="UP001152484">
    <property type="component" value="Unassembled WGS sequence"/>
</dbReference>
<accession>A0A9P1E6V0</accession>
<sequence>MDESGHGSFTLWDRECLDIIGKTAATLRKEVEKRTGDPTHFLEDIEAVIDKRGLFKVQLKKREESSSYRGPISYGVISMIRDADIIKIYEDPKQNGKGLDDLSDTNKIGSTGNNFEGSSARTKNVDVVDLDKVPVCCYK</sequence>
<keyword evidence="2" id="KW-1185">Reference proteome</keyword>
<gene>
    <name evidence="1" type="ORF">CEURO_LOCUS8675</name>
</gene>
<evidence type="ECO:0000313" key="1">
    <source>
        <dbReference type="EMBL" id="CAH9083594.1"/>
    </source>
</evidence>
<proteinExistence type="predicted"/>
<dbReference type="Gene3D" id="2.40.50.140">
    <property type="entry name" value="Nucleic acid-binding proteins"/>
    <property type="match status" value="1"/>
</dbReference>
<organism evidence="1 2">
    <name type="scientific">Cuscuta europaea</name>
    <name type="common">European dodder</name>
    <dbReference type="NCBI Taxonomy" id="41803"/>
    <lineage>
        <taxon>Eukaryota</taxon>
        <taxon>Viridiplantae</taxon>
        <taxon>Streptophyta</taxon>
        <taxon>Embryophyta</taxon>
        <taxon>Tracheophyta</taxon>
        <taxon>Spermatophyta</taxon>
        <taxon>Magnoliopsida</taxon>
        <taxon>eudicotyledons</taxon>
        <taxon>Gunneridae</taxon>
        <taxon>Pentapetalae</taxon>
        <taxon>asterids</taxon>
        <taxon>lamiids</taxon>
        <taxon>Solanales</taxon>
        <taxon>Convolvulaceae</taxon>
        <taxon>Cuscuteae</taxon>
        <taxon>Cuscuta</taxon>
        <taxon>Cuscuta subgen. Cuscuta</taxon>
    </lineage>
</organism>
<dbReference type="OrthoDB" id="914072at2759"/>